<feature type="compositionally biased region" description="Low complexity" evidence="1">
    <location>
        <begin position="36"/>
        <end position="52"/>
    </location>
</feature>
<reference evidence="2" key="1">
    <citation type="journal article" date="2019" name="bioRxiv">
        <title>The Genome of the Zebra Mussel, Dreissena polymorpha: A Resource for Invasive Species Research.</title>
        <authorList>
            <person name="McCartney M.A."/>
            <person name="Auch B."/>
            <person name="Kono T."/>
            <person name="Mallez S."/>
            <person name="Zhang Y."/>
            <person name="Obille A."/>
            <person name="Becker A."/>
            <person name="Abrahante J.E."/>
            <person name="Garbe J."/>
            <person name="Badalamenti J.P."/>
            <person name="Herman A."/>
            <person name="Mangelson H."/>
            <person name="Liachko I."/>
            <person name="Sullivan S."/>
            <person name="Sone E.D."/>
            <person name="Koren S."/>
            <person name="Silverstein K.A.T."/>
            <person name="Beckman K.B."/>
            <person name="Gohl D.M."/>
        </authorList>
    </citation>
    <scope>NUCLEOTIDE SEQUENCE</scope>
    <source>
        <strain evidence="2">Duluth1</strain>
        <tissue evidence="2">Whole animal</tissue>
    </source>
</reference>
<feature type="compositionally biased region" description="Polar residues" evidence="1">
    <location>
        <begin position="1"/>
        <end position="19"/>
    </location>
</feature>
<organism evidence="2 3">
    <name type="scientific">Dreissena polymorpha</name>
    <name type="common">Zebra mussel</name>
    <name type="synonym">Mytilus polymorpha</name>
    <dbReference type="NCBI Taxonomy" id="45954"/>
    <lineage>
        <taxon>Eukaryota</taxon>
        <taxon>Metazoa</taxon>
        <taxon>Spiralia</taxon>
        <taxon>Lophotrochozoa</taxon>
        <taxon>Mollusca</taxon>
        <taxon>Bivalvia</taxon>
        <taxon>Autobranchia</taxon>
        <taxon>Heteroconchia</taxon>
        <taxon>Euheterodonta</taxon>
        <taxon>Imparidentia</taxon>
        <taxon>Neoheterodontei</taxon>
        <taxon>Myida</taxon>
        <taxon>Dreissenoidea</taxon>
        <taxon>Dreissenidae</taxon>
        <taxon>Dreissena</taxon>
    </lineage>
</organism>
<keyword evidence="3" id="KW-1185">Reference proteome</keyword>
<feature type="region of interest" description="Disordered" evidence="1">
    <location>
        <begin position="1"/>
        <end position="63"/>
    </location>
</feature>
<dbReference type="AlphaFoldDB" id="A0A9D4I7T9"/>
<protein>
    <submittedName>
        <fullName evidence="2">Uncharacterized protein</fullName>
    </submittedName>
</protein>
<evidence type="ECO:0000313" key="2">
    <source>
        <dbReference type="EMBL" id="KAH3750368.1"/>
    </source>
</evidence>
<sequence length="104" mass="11424">MHDSTSYSTNDNQTQTAENTPLPHTETQPTTITNADTSVTYNTDTTTSINGTKPPTEDEANLIRKRRQLDKTNSVVFGVWNNKGCQCEPNGVETHKLGKALIST</sequence>
<feature type="compositionally biased region" description="Polar residues" evidence="1">
    <location>
        <begin position="25"/>
        <end position="35"/>
    </location>
</feature>
<proteinExistence type="predicted"/>
<evidence type="ECO:0000313" key="3">
    <source>
        <dbReference type="Proteomes" id="UP000828390"/>
    </source>
</evidence>
<dbReference type="Proteomes" id="UP000828390">
    <property type="component" value="Unassembled WGS sequence"/>
</dbReference>
<evidence type="ECO:0000256" key="1">
    <source>
        <dbReference type="SAM" id="MobiDB-lite"/>
    </source>
</evidence>
<dbReference type="EMBL" id="JAIWYP010000010">
    <property type="protein sequence ID" value="KAH3750368.1"/>
    <property type="molecule type" value="Genomic_DNA"/>
</dbReference>
<reference evidence="2" key="2">
    <citation type="submission" date="2020-11" db="EMBL/GenBank/DDBJ databases">
        <authorList>
            <person name="McCartney M.A."/>
            <person name="Auch B."/>
            <person name="Kono T."/>
            <person name="Mallez S."/>
            <person name="Becker A."/>
            <person name="Gohl D.M."/>
            <person name="Silverstein K.A.T."/>
            <person name="Koren S."/>
            <person name="Bechman K.B."/>
            <person name="Herman A."/>
            <person name="Abrahante J.E."/>
            <person name="Garbe J."/>
        </authorList>
    </citation>
    <scope>NUCLEOTIDE SEQUENCE</scope>
    <source>
        <strain evidence="2">Duluth1</strain>
        <tissue evidence="2">Whole animal</tissue>
    </source>
</reference>
<comment type="caution">
    <text evidence="2">The sequence shown here is derived from an EMBL/GenBank/DDBJ whole genome shotgun (WGS) entry which is preliminary data.</text>
</comment>
<gene>
    <name evidence="2" type="ORF">DPMN_184889</name>
</gene>
<name>A0A9D4I7T9_DREPO</name>
<accession>A0A9D4I7T9</accession>